<evidence type="ECO:0000256" key="13">
    <source>
        <dbReference type="PIRNR" id="PIRNR001365"/>
    </source>
</evidence>
<feature type="binding site" evidence="12 15">
    <location>
        <position position="208"/>
    </location>
    <ligand>
        <name>pyruvate</name>
        <dbReference type="ChEBI" id="CHEBI:15361"/>
    </ligand>
</feature>
<protein>
    <recommendedName>
        <fullName evidence="4 12">4-hydroxy-tetrahydrodipicolinate synthase</fullName>
        <shortName evidence="12">HTPA synthase</shortName>
        <ecNumber evidence="4 12">4.3.3.7</ecNumber>
    </recommendedName>
</protein>
<keyword evidence="9 12" id="KW-0456">Lyase</keyword>
<keyword evidence="8 12" id="KW-0457">Lysine biosynthesis</keyword>
<dbReference type="InterPro" id="IPR005263">
    <property type="entry name" value="DapA"/>
</dbReference>
<feature type="active site" description="Proton donor/acceptor" evidence="12 14">
    <location>
        <position position="140"/>
    </location>
</feature>
<dbReference type="PANTHER" id="PTHR12128">
    <property type="entry name" value="DIHYDRODIPICOLINATE SYNTHASE"/>
    <property type="match status" value="1"/>
</dbReference>
<name>A0A850CBR9_9ACTN</name>
<evidence type="ECO:0000256" key="14">
    <source>
        <dbReference type="PIRSR" id="PIRSR001365-1"/>
    </source>
</evidence>
<dbReference type="Gene3D" id="3.20.20.70">
    <property type="entry name" value="Aldolase class I"/>
    <property type="match status" value="1"/>
</dbReference>
<keyword evidence="7 12" id="KW-0220">Diaminopimelate biosynthesis</keyword>
<evidence type="ECO:0000313" key="16">
    <source>
        <dbReference type="EMBL" id="NUQ89399.1"/>
    </source>
</evidence>
<dbReference type="CDD" id="cd00950">
    <property type="entry name" value="DHDPS"/>
    <property type="match status" value="1"/>
</dbReference>
<keyword evidence="6 12" id="KW-0028">Amino-acid biosynthesis</keyword>
<evidence type="ECO:0000256" key="6">
    <source>
        <dbReference type="ARBA" id="ARBA00022605"/>
    </source>
</evidence>
<dbReference type="Proteomes" id="UP000574690">
    <property type="component" value="Unassembled WGS sequence"/>
</dbReference>
<evidence type="ECO:0000256" key="15">
    <source>
        <dbReference type="PIRSR" id="PIRSR001365-2"/>
    </source>
</evidence>
<evidence type="ECO:0000256" key="9">
    <source>
        <dbReference type="ARBA" id="ARBA00023239"/>
    </source>
</evidence>
<dbReference type="SUPFAM" id="SSF51569">
    <property type="entry name" value="Aldolase"/>
    <property type="match status" value="1"/>
</dbReference>
<comment type="caution">
    <text evidence="16">The sequence shown here is derived from an EMBL/GenBank/DDBJ whole genome shotgun (WGS) entry which is preliminary data.</text>
</comment>
<dbReference type="EC" id="4.3.3.7" evidence="4 12"/>
<evidence type="ECO:0000313" key="17">
    <source>
        <dbReference type="Proteomes" id="UP000574690"/>
    </source>
</evidence>
<evidence type="ECO:0000256" key="3">
    <source>
        <dbReference type="ARBA" id="ARBA00007592"/>
    </source>
</evidence>
<dbReference type="GO" id="GO:0019877">
    <property type="term" value="P:diaminopimelate biosynthetic process"/>
    <property type="evidence" value="ECO:0007669"/>
    <property type="project" value="UniProtKB-UniRule"/>
</dbReference>
<evidence type="ECO:0000256" key="1">
    <source>
        <dbReference type="ARBA" id="ARBA00003294"/>
    </source>
</evidence>
<feature type="site" description="Part of a proton relay during catalysis" evidence="12">
    <location>
        <position position="114"/>
    </location>
</feature>
<dbReference type="InterPro" id="IPR002220">
    <property type="entry name" value="DapA-like"/>
</dbReference>
<feature type="binding site" evidence="12 15">
    <location>
        <position position="52"/>
    </location>
    <ligand>
        <name>pyruvate</name>
        <dbReference type="ChEBI" id="CHEBI:15361"/>
    </ligand>
</feature>
<comment type="subcellular location">
    <subcellularLocation>
        <location evidence="12">Cytoplasm</location>
    </subcellularLocation>
</comment>
<dbReference type="GO" id="GO:0005829">
    <property type="term" value="C:cytosol"/>
    <property type="evidence" value="ECO:0007669"/>
    <property type="project" value="TreeGrafter"/>
</dbReference>
<evidence type="ECO:0000256" key="7">
    <source>
        <dbReference type="ARBA" id="ARBA00022915"/>
    </source>
</evidence>
<evidence type="ECO:0000256" key="10">
    <source>
        <dbReference type="ARBA" id="ARBA00023270"/>
    </source>
</evidence>
<dbReference type="InterPro" id="IPR013785">
    <property type="entry name" value="Aldolase_TIM"/>
</dbReference>
<comment type="similarity">
    <text evidence="3 12 13">Belongs to the DapA family.</text>
</comment>
<dbReference type="PIRSF" id="PIRSF001365">
    <property type="entry name" value="DHDPS"/>
    <property type="match status" value="1"/>
</dbReference>
<organism evidence="16 17">
    <name type="scientific">Glycomyces artemisiae</name>
    <dbReference type="NCBI Taxonomy" id="1076443"/>
    <lineage>
        <taxon>Bacteria</taxon>
        <taxon>Bacillati</taxon>
        <taxon>Actinomycetota</taxon>
        <taxon>Actinomycetes</taxon>
        <taxon>Glycomycetales</taxon>
        <taxon>Glycomycetaceae</taxon>
        <taxon>Glycomyces</taxon>
    </lineage>
</organism>
<evidence type="ECO:0000256" key="11">
    <source>
        <dbReference type="ARBA" id="ARBA00047836"/>
    </source>
</evidence>
<evidence type="ECO:0000256" key="12">
    <source>
        <dbReference type="HAMAP-Rule" id="MF_00418"/>
    </source>
</evidence>
<evidence type="ECO:0000256" key="4">
    <source>
        <dbReference type="ARBA" id="ARBA00012086"/>
    </source>
</evidence>
<comment type="caution">
    <text evidence="12">Was originally thought to be a dihydrodipicolinate synthase (DHDPS), catalyzing the condensation of (S)-aspartate-beta-semialdehyde [(S)-ASA] and pyruvate to dihydrodipicolinate (DHDP). However, it was shown in E.coli that the product of the enzymatic reaction is not dihydrodipicolinate but in fact (4S)-4-hydroxy-2,3,4,5-tetrahydro-(2S)-dipicolinic acid (HTPA), and that the consecutive dehydration reaction leading to DHDP is not spontaneous but catalyzed by DapB.</text>
</comment>
<accession>A0A850CBR9</accession>
<dbReference type="UniPathway" id="UPA00034">
    <property type="reaction ID" value="UER00017"/>
</dbReference>
<dbReference type="PROSITE" id="PS00666">
    <property type="entry name" value="DHDPS_2"/>
    <property type="match status" value="1"/>
</dbReference>
<dbReference type="GO" id="GO:0008840">
    <property type="term" value="F:4-hydroxy-tetrahydrodipicolinate synthase activity"/>
    <property type="evidence" value="ECO:0007669"/>
    <property type="project" value="UniProtKB-UniRule"/>
</dbReference>
<dbReference type="InterPro" id="IPR020624">
    <property type="entry name" value="Schiff_base-form_aldolases_CS"/>
</dbReference>
<dbReference type="PRINTS" id="PR00146">
    <property type="entry name" value="DHPICSNTHASE"/>
</dbReference>
<dbReference type="NCBIfam" id="TIGR00674">
    <property type="entry name" value="dapA"/>
    <property type="match status" value="1"/>
</dbReference>
<sequence>MRNATRPFGRTLAAMITPFTPSGELDVPGTAALARHLVDEQGCEGLVLNGTTGESPTTTDAEKTQVIEAVLEAVGDRAHVVAGASTYDTRHSVRLAQAAEKAGAHGLLLVTPYYNKPTQAGIAAHFEAIADAVSLPAMLYDIPPRSVLGIAEDTFARLAQHENIIAFKDATGDVVKAQRVRVQTGLAAYCGVDELNLAAYATGQVGVVSVTAHLVGRHINAMFDAFDDGDTAKAQAINDALLPLTDAVFSGPGLVAVKSGLATAGLPAGEPRLPLLPADADLSALIAARLADLKEARWA</sequence>
<feature type="active site" description="Schiff-base intermediate with substrate" evidence="12 14">
    <location>
        <position position="168"/>
    </location>
</feature>
<dbReference type="PROSITE" id="PS00665">
    <property type="entry name" value="DHDPS_1"/>
    <property type="match status" value="1"/>
</dbReference>
<dbReference type="EMBL" id="JABFXE010000544">
    <property type="protein sequence ID" value="NUQ89399.1"/>
    <property type="molecule type" value="Genomic_DNA"/>
</dbReference>
<gene>
    <name evidence="12 16" type="primary">dapA</name>
    <name evidence="16" type="ORF">HOQ43_13170</name>
</gene>
<keyword evidence="10 12" id="KW-0704">Schiff base</keyword>
<dbReference type="PANTHER" id="PTHR12128:SF66">
    <property type="entry name" value="4-HYDROXY-2-OXOGLUTARATE ALDOLASE, MITOCHONDRIAL"/>
    <property type="match status" value="1"/>
</dbReference>
<feature type="site" description="Part of a proton relay during catalysis" evidence="12">
    <location>
        <position position="51"/>
    </location>
</feature>
<evidence type="ECO:0000256" key="8">
    <source>
        <dbReference type="ARBA" id="ARBA00023154"/>
    </source>
</evidence>
<comment type="function">
    <text evidence="1 12">Catalyzes the condensation of (S)-aspartate-beta-semialdehyde [(S)-ASA] and pyruvate to 4-hydroxy-tetrahydrodipicolinate (HTPA).</text>
</comment>
<evidence type="ECO:0000256" key="2">
    <source>
        <dbReference type="ARBA" id="ARBA00005120"/>
    </source>
</evidence>
<keyword evidence="5 12" id="KW-0963">Cytoplasm</keyword>
<evidence type="ECO:0000256" key="5">
    <source>
        <dbReference type="ARBA" id="ARBA00022490"/>
    </source>
</evidence>
<comment type="subunit">
    <text evidence="12">Homotetramer; dimer of dimers.</text>
</comment>
<dbReference type="HAMAP" id="MF_00418">
    <property type="entry name" value="DapA"/>
    <property type="match status" value="1"/>
</dbReference>
<comment type="pathway">
    <text evidence="2 12">Amino-acid biosynthesis; L-lysine biosynthesis via DAP pathway; (S)-tetrahydrodipicolinate from L-aspartate: step 3/4.</text>
</comment>
<reference evidence="16 17" key="1">
    <citation type="submission" date="2020-05" db="EMBL/GenBank/DDBJ databases">
        <title>DNA-SIP metagenomic assembled genomes.</title>
        <authorList>
            <person name="Yu J."/>
        </authorList>
    </citation>
    <scope>NUCLEOTIDE SEQUENCE [LARGE SCALE GENOMIC DNA]</scope>
    <source>
        <strain evidence="16">Bin5.27</strain>
    </source>
</reference>
<proteinExistence type="inferred from homology"/>
<dbReference type="SMART" id="SM01130">
    <property type="entry name" value="DHDPS"/>
    <property type="match status" value="1"/>
</dbReference>
<dbReference type="GO" id="GO:0009089">
    <property type="term" value="P:lysine biosynthetic process via diaminopimelate"/>
    <property type="evidence" value="ECO:0007669"/>
    <property type="project" value="UniProtKB-UniRule"/>
</dbReference>
<dbReference type="Pfam" id="PF00701">
    <property type="entry name" value="DHDPS"/>
    <property type="match status" value="1"/>
</dbReference>
<comment type="catalytic activity">
    <reaction evidence="11 12">
        <text>L-aspartate 4-semialdehyde + pyruvate = (2S,4S)-4-hydroxy-2,3,4,5-tetrahydrodipicolinate + H2O + H(+)</text>
        <dbReference type="Rhea" id="RHEA:34171"/>
        <dbReference type="ChEBI" id="CHEBI:15361"/>
        <dbReference type="ChEBI" id="CHEBI:15377"/>
        <dbReference type="ChEBI" id="CHEBI:15378"/>
        <dbReference type="ChEBI" id="CHEBI:67139"/>
        <dbReference type="ChEBI" id="CHEBI:537519"/>
        <dbReference type="EC" id="4.3.3.7"/>
    </reaction>
</comment>
<dbReference type="AlphaFoldDB" id="A0A850CBR9"/>
<dbReference type="InterPro" id="IPR020625">
    <property type="entry name" value="Schiff_base-form_aldolases_AS"/>
</dbReference>